<evidence type="ECO:0000313" key="1">
    <source>
        <dbReference type="EMBL" id="QHT92852.1"/>
    </source>
</evidence>
<name>A0A6C0IIP3_9ZZZZ</name>
<accession>A0A6C0IIP3</accession>
<protein>
    <submittedName>
        <fullName evidence="1">Uncharacterized protein</fullName>
    </submittedName>
</protein>
<dbReference type="EMBL" id="MN740194">
    <property type="protein sequence ID" value="QHT92852.1"/>
    <property type="molecule type" value="Genomic_DNA"/>
</dbReference>
<dbReference type="AlphaFoldDB" id="A0A6C0IIP3"/>
<sequence length="110" mass="12792">MSTNEINSLNRDEFIYTQVFNNYNIPVELPIDFTLGSIAEWSETCNKFNNGEMILEFALIYIVNGNIICNNLHPFSNEKLHPFSNEKLHPFSNENMSEIIDLFHAHKINN</sequence>
<organism evidence="1">
    <name type="scientific">viral metagenome</name>
    <dbReference type="NCBI Taxonomy" id="1070528"/>
    <lineage>
        <taxon>unclassified sequences</taxon>
        <taxon>metagenomes</taxon>
        <taxon>organismal metagenomes</taxon>
    </lineage>
</organism>
<proteinExistence type="predicted"/>
<reference evidence="1" key="1">
    <citation type="journal article" date="2020" name="Nature">
        <title>Giant virus diversity and host interactions through global metagenomics.</title>
        <authorList>
            <person name="Schulz F."/>
            <person name="Roux S."/>
            <person name="Paez-Espino D."/>
            <person name="Jungbluth S."/>
            <person name="Walsh D.A."/>
            <person name="Denef V.J."/>
            <person name="McMahon K.D."/>
            <person name="Konstantinidis K.T."/>
            <person name="Eloe-Fadrosh E.A."/>
            <person name="Kyrpides N.C."/>
            <person name="Woyke T."/>
        </authorList>
    </citation>
    <scope>NUCLEOTIDE SEQUENCE</scope>
    <source>
        <strain evidence="1">GVMAG-M-3300023184-89</strain>
    </source>
</reference>